<dbReference type="AlphaFoldDB" id="A0AAN9YKB1"/>
<proteinExistence type="predicted"/>
<accession>A0AAN9YKB1</accession>
<feature type="compositionally biased region" description="Gly residues" evidence="1">
    <location>
        <begin position="483"/>
        <end position="493"/>
    </location>
</feature>
<feature type="compositionally biased region" description="Basic and acidic residues" evidence="1">
    <location>
        <begin position="1"/>
        <end position="11"/>
    </location>
</feature>
<name>A0AAN9YKB1_9PEZI</name>
<feature type="region of interest" description="Disordered" evidence="1">
    <location>
        <begin position="468"/>
        <end position="511"/>
    </location>
</feature>
<feature type="compositionally biased region" description="Basic and acidic residues" evidence="1">
    <location>
        <begin position="468"/>
        <end position="479"/>
    </location>
</feature>
<comment type="caution">
    <text evidence="2">The sequence shown here is derived from an EMBL/GenBank/DDBJ whole genome shotgun (WGS) entry which is preliminary data.</text>
</comment>
<organism evidence="2 3">
    <name type="scientific">Cytospora paraplurivora</name>
    <dbReference type="NCBI Taxonomy" id="2898453"/>
    <lineage>
        <taxon>Eukaryota</taxon>
        <taxon>Fungi</taxon>
        <taxon>Dikarya</taxon>
        <taxon>Ascomycota</taxon>
        <taxon>Pezizomycotina</taxon>
        <taxon>Sordariomycetes</taxon>
        <taxon>Sordariomycetidae</taxon>
        <taxon>Diaporthales</taxon>
        <taxon>Cytosporaceae</taxon>
        <taxon>Cytospora</taxon>
    </lineage>
</organism>
<feature type="region of interest" description="Disordered" evidence="1">
    <location>
        <begin position="426"/>
        <end position="453"/>
    </location>
</feature>
<feature type="compositionally biased region" description="Gly residues" evidence="1">
    <location>
        <begin position="30"/>
        <end position="58"/>
    </location>
</feature>
<gene>
    <name evidence="2" type="ORF">SLS53_001529</name>
</gene>
<sequence length="535" mass="58098">MEPHEDPESRVGEGAAQRNADDGRSSRGAAVGGRGSGSGSGFGAGGRGSGGAHGGFGRDFGRGRGDSVGRGPGDNEGSRPVVGKRTRVESQNAGSEMVSGIKRVNANVSGPALSTRLTTEDVNVERNIFGAIAAVDTKDPRGSKNFSMPSLTETGATDVILNPSQRDGWNSVADVTRKLVEQGHDRIKMTIKPLARRPAPFSVGKYGRKPVPNNPEVPFGERRRVVELDDDAPSELIHCEACRANSHETKHCPIPTHAGDTVADPLCNHSVRAREKGDKRHSFDSRKAARSDDLEWLYCPVLIDYEKGEVDGILARLFDALVIDRRHMPPIRVFKEEYCMIRITIDFSDRHCQGRMPDAMLGAWPYTKQDALKYKDDLQRFDLVGWLNMPIGQLEEMDFQKIKRQYRDGRIPKQIYWQRLWNSKKETGGSSDGTRDTARAVSGKATAEPETAMDKATQAVLEEYAKIDGTRDETGKPSDIESGGQGDTVMGGVGEDEQGAMGNDGGSLDGAAPTFAATASMVAAEFGDEFDWDDT</sequence>
<keyword evidence="3" id="KW-1185">Reference proteome</keyword>
<evidence type="ECO:0000313" key="3">
    <source>
        <dbReference type="Proteomes" id="UP001320245"/>
    </source>
</evidence>
<evidence type="ECO:0000256" key="1">
    <source>
        <dbReference type="SAM" id="MobiDB-lite"/>
    </source>
</evidence>
<dbReference type="EMBL" id="JAJSPL020000004">
    <property type="protein sequence ID" value="KAK7747276.1"/>
    <property type="molecule type" value="Genomic_DNA"/>
</dbReference>
<feature type="compositionally biased region" description="Basic and acidic residues" evidence="1">
    <location>
        <begin position="426"/>
        <end position="438"/>
    </location>
</feature>
<reference evidence="2 3" key="1">
    <citation type="journal article" date="2023" name="PLoS ONE">
        <title>Cytospora paraplurivora sp. nov. isolated from orchards with fruit tree decline syndrome in Ontario, Canada.</title>
        <authorList>
            <person name="Ilyukhin E."/>
            <person name="Nguyen H.D.T."/>
            <person name="Castle A.J."/>
            <person name="Ellouze W."/>
        </authorList>
    </citation>
    <scope>NUCLEOTIDE SEQUENCE [LARGE SCALE GENOMIC DNA]</scope>
    <source>
        <strain evidence="2 3">FDS-564</strain>
    </source>
</reference>
<feature type="region of interest" description="Disordered" evidence="1">
    <location>
        <begin position="1"/>
        <end position="97"/>
    </location>
</feature>
<protein>
    <submittedName>
        <fullName evidence="2">Uncharacterized protein</fullName>
    </submittedName>
</protein>
<dbReference type="Proteomes" id="UP001320245">
    <property type="component" value="Unassembled WGS sequence"/>
</dbReference>
<evidence type="ECO:0000313" key="2">
    <source>
        <dbReference type="EMBL" id="KAK7747276.1"/>
    </source>
</evidence>